<organism evidence="5 6">
    <name type="scientific">Candidatus Thermofonsia Clade 1 bacterium</name>
    <dbReference type="NCBI Taxonomy" id="2364210"/>
    <lineage>
        <taxon>Bacteria</taxon>
        <taxon>Bacillati</taxon>
        <taxon>Chloroflexota</taxon>
        <taxon>Candidatus Thermofontia</taxon>
        <taxon>Candidatus Thermofonsia Clade 1</taxon>
    </lineage>
</organism>
<dbReference type="InterPro" id="IPR006059">
    <property type="entry name" value="SBP"/>
</dbReference>
<name>A0A2M8PCB5_9CHLR</name>
<dbReference type="PANTHER" id="PTHR30061:SF50">
    <property type="entry name" value="MALTOSE_MALTODEXTRIN-BINDING PERIPLASMIC PROTEIN"/>
    <property type="match status" value="1"/>
</dbReference>
<dbReference type="EMBL" id="PGTM01000192">
    <property type="protein sequence ID" value="PJF35194.1"/>
    <property type="molecule type" value="Genomic_DNA"/>
</dbReference>
<evidence type="ECO:0000256" key="3">
    <source>
        <dbReference type="ARBA" id="ARBA00022729"/>
    </source>
</evidence>
<feature type="chain" id="PRO_5030053680" evidence="4">
    <location>
        <begin position="27"/>
        <end position="431"/>
    </location>
</feature>
<dbReference type="AlphaFoldDB" id="A0A2M8PCB5"/>
<dbReference type="Pfam" id="PF13416">
    <property type="entry name" value="SBP_bac_8"/>
    <property type="match status" value="1"/>
</dbReference>
<feature type="signal peptide" evidence="4">
    <location>
        <begin position="1"/>
        <end position="26"/>
    </location>
</feature>
<dbReference type="GO" id="GO:1901982">
    <property type="term" value="F:maltose binding"/>
    <property type="evidence" value="ECO:0007669"/>
    <property type="project" value="TreeGrafter"/>
</dbReference>
<gene>
    <name evidence="5" type="ORF">CUN49_11805</name>
</gene>
<evidence type="ECO:0000256" key="4">
    <source>
        <dbReference type="SAM" id="SignalP"/>
    </source>
</evidence>
<dbReference type="GO" id="GO:0015768">
    <property type="term" value="P:maltose transport"/>
    <property type="evidence" value="ECO:0007669"/>
    <property type="project" value="TreeGrafter"/>
</dbReference>
<protein>
    <submittedName>
        <fullName evidence="5">ABC transporter substrate-binding protein</fullName>
    </submittedName>
</protein>
<sequence>MNRKVLVLFSALALLISLFGVNGALAQSPTVVTVWFHSGQGAERDALTAILESYNASQSVYRAEATQLPEGSYNDQVNAAAVANALPCLLDFDGPNVYNYAWAGYLIPLDDYLAQEPELAADLIPSIIQQGTYQGKLWSIGTFDSGLAIWGNRKMLEAAGVRIPTSIEEAWTLEEFNAALEALRAVVPPDGYPLDLKMNYGAGEWFTYGFSPILQSFGGDLIDRSTFQSADGVINGEAAVAAMTWFQSLFKNGLTSATPKDDNVFKDGKAALSYVGHWVYPEYSAALGEDLVLIPMPKFGERAVTGMGSWNWGITSTCNVKDGAWDLLKFLLKPENVKAFAEASGAVPALKSVLEADPRYAEGGPLHIYYQQLTQGVAVPRPQTPAYPVITRAFAQAVDEIAKGGDVQAALDKAADTIDKDIAENNGYAPR</sequence>
<dbReference type="GO" id="GO:0055052">
    <property type="term" value="C:ATP-binding cassette (ABC) transporter complex, substrate-binding subunit-containing"/>
    <property type="evidence" value="ECO:0007669"/>
    <property type="project" value="TreeGrafter"/>
</dbReference>
<evidence type="ECO:0000256" key="1">
    <source>
        <dbReference type="ARBA" id="ARBA00008520"/>
    </source>
</evidence>
<evidence type="ECO:0000313" key="6">
    <source>
        <dbReference type="Proteomes" id="UP000229681"/>
    </source>
</evidence>
<proteinExistence type="inferred from homology"/>
<comment type="similarity">
    <text evidence="1">Belongs to the bacterial solute-binding protein 1 family.</text>
</comment>
<accession>A0A2M8PCB5</accession>
<evidence type="ECO:0000256" key="2">
    <source>
        <dbReference type="ARBA" id="ARBA00022448"/>
    </source>
</evidence>
<dbReference type="GO" id="GO:0042956">
    <property type="term" value="P:maltodextrin transmembrane transport"/>
    <property type="evidence" value="ECO:0007669"/>
    <property type="project" value="TreeGrafter"/>
</dbReference>
<keyword evidence="2" id="KW-0813">Transport</keyword>
<dbReference type="SUPFAM" id="SSF53850">
    <property type="entry name" value="Periplasmic binding protein-like II"/>
    <property type="match status" value="1"/>
</dbReference>
<reference evidence="5 6" key="1">
    <citation type="submission" date="2017-11" db="EMBL/GenBank/DDBJ databases">
        <title>Evolution of Phototrophy in the Chloroflexi Phylum Driven by Horizontal Gene Transfer.</title>
        <authorList>
            <person name="Ward L.M."/>
            <person name="Hemp J."/>
            <person name="Shih P.M."/>
            <person name="Mcglynn S.E."/>
            <person name="Fischer W."/>
        </authorList>
    </citation>
    <scope>NUCLEOTIDE SEQUENCE [LARGE SCALE GENOMIC DNA]</scope>
    <source>
        <strain evidence="5">JP3_13</strain>
    </source>
</reference>
<keyword evidence="3 4" id="KW-0732">Signal</keyword>
<dbReference type="Proteomes" id="UP000229681">
    <property type="component" value="Unassembled WGS sequence"/>
</dbReference>
<dbReference type="CDD" id="cd13585">
    <property type="entry name" value="PBP2_TMBP_like"/>
    <property type="match status" value="1"/>
</dbReference>
<comment type="caution">
    <text evidence="5">The sequence shown here is derived from an EMBL/GenBank/DDBJ whole genome shotgun (WGS) entry which is preliminary data.</text>
</comment>
<dbReference type="PANTHER" id="PTHR30061">
    <property type="entry name" value="MALTOSE-BINDING PERIPLASMIC PROTEIN"/>
    <property type="match status" value="1"/>
</dbReference>
<dbReference type="Gene3D" id="3.40.190.10">
    <property type="entry name" value="Periplasmic binding protein-like II"/>
    <property type="match status" value="1"/>
</dbReference>
<evidence type="ECO:0000313" key="5">
    <source>
        <dbReference type="EMBL" id="PJF35194.1"/>
    </source>
</evidence>